<keyword evidence="1" id="KW-0812">Transmembrane</keyword>
<evidence type="ECO:0008006" key="4">
    <source>
        <dbReference type="Google" id="ProtNLM"/>
    </source>
</evidence>
<dbReference type="EMBL" id="SEWF01000006">
    <property type="protein sequence ID" value="RYU96627.1"/>
    <property type="molecule type" value="Genomic_DNA"/>
</dbReference>
<feature type="transmembrane region" description="Helical" evidence="1">
    <location>
        <begin position="43"/>
        <end position="62"/>
    </location>
</feature>
<keyword evidence="1" id="KW-0472">Membrane</keyword>
<evidence type="ECO:0000256" key="1">
    <source>
        <dbReference type="SAM" id="Phobius"/>
    </source>
</evidence>
<dbReference type="Proteomes" id="UP000293162">
    <property type="component" value="Unassembled WGS sequence"/>
</dbReference>
<proteinExistence type="predicted"/>
<dbReference type="AlphaFoldDB" id="A0A4Q5M432"/>
<feature type="transmembrane region" description="Helical" evidence="1">
    <location>
        <begin position="82"/>
        <end position="100"/>
    </location>
</feature>
<sequence>MKNKPTHLLQILHYFSLDVVAGAVLSSVMFWKMPDGQGKINGVVLIILGICTWIVYIFDRLLDNLKSQPQDTRHQFHYDNQYYLQMVIIALSTLALFLVFFLPESVIIFGIAFSVVLLLYFLLLQKKTIASAYHYYKEIATALLYSIPIFGSAFVDKNVGFWQYLSAFIFILLVHQSILVFSWYEMQEMPGVKNFAQKVGEKQVRLIVIGITAFICITLLTSIEGYMRKVFFVEFLMACSTLSIFLFSKQLSVKQHYRWLGELVFWLPGLLIFS</sequence>
<protein>
    <recommendedName>
        <fullName evidence="4">Prenyltransferase</fullName>
    </recommendedName>
</protein>
<evidence type="ECO:0000313" key="3">
    <source>
        <dbReference type="Proteomes" id="UP000293162"/>
    </source>
</evidence>
<feature type="transmembrane region" description="Helical" evidence="1">
    <location>
        <begin position="229"/>
        <end position="248"/>
    </location>
</feature>
<reference evidence="2 3" key="1">
    <citation type="submission" date="2019-02" db="EMBL/GenBank/DDBJ databases">
        <title>Bacterial novel species Emticicia sp. 17J42-9 isolated from soil.</title>
        <authorList>
            <person name="Jung H.-Y."/>
        </authorList>
    </citation>
    <scope>NUCLEOTIDE SEQUENCE [LARGE SCALE GENOMIC DNA]</scope>
    <source>
        <strain evidence="2 3">17J42-9</strain>
    </source>
</reference>
<organism evidence="2 3">
    <name type="scientific">Emticicia agri</name>
    <dbReference type="NCBI Taxonomy" id="2492393"/>
    <lineage>
        <taxon>Bacteria</taxon>
        <taxon>Pseudomonadati</taxon>
        <taxon>Bacteroidota</taxon>
        <taxon>Cytophagia</taxon>
        <taxon>Cytophagales</taxon>
        <taxon>Leadbetterellaceae</taxon>
        <taxon>Emticicia</taxon>
    </lineage>
</organism>
<feature type="transmembrane region" description="Helical" evidence="1">
    <location>
        <begin position="12"/>
        <end position="31"/>
    </location>
</feature>
<dbReference type="RefSeq" id="WP_130019962.1">
    <property type="nucleotide sequence ID" value="NZ_SEWF01000006.1"/>
</dbReference>
<accession>A0A4Q5M432</accession>
<feature type="transmembrane region" description="Helical" evidence="1">
    <location>
        <begin position="106"/>
        <end position="123"/>
    </location>
</feature>
<gene>
    <name evidence="2" type="ORF">EWM59_05610</name>
</gene>
<comment type="caution">
    <text evidence="2">The sequence shown here is derived from an EMBL/GenBank/DDBJ whole genome shotgun (WGS) entry which is preliminary data.</text>
</comment>
<feature type="transmembrane region" description="Helical" evidence="1">
    <location>
        <begin position="161"/>
        <end position="184"/>
    </location>
</feature>
<feature type="transmembrane region" description="Helical" evidence="1">
    <location>
        <begin position="204"/>
        <end position="223"/>
    </location>
</feature>
<feature type="transmembrane region" description="Helical" evidence="1">
    <location>
        <begin position="135"/>
        <end position="155"/>
    </location>
</feature>
<name>A0A4Q5M432_9BACT</name>
<keyword evidence="1" id="KW-1133">Transmembrane helix</keyword>
<keyword evidence="3" id="KW-1185">Reference proteome</keyword>
<evidence type="ECO:0000313" key="2">
    <source>
        <dbReference type="EMBL" id="RYU96627.1"/>
    </source>
</evidence>
<dbReference type="OrthoDB" id="976812at2"/>